<evidence type="ECO:0000313" key="2">
    <source>
        <dbReference type="EMBL" id="KAG9452871.1"/>
    </source>
</evidence>
<sequence>MGKIENQKSYLNCGRSSSQNLSSAANPNLDDVWRTQEVPELGFFFLPGKLRNRRNRSPRGRGNV</sequence>
<name>A0AAV7EWJ9_ARIFI</name>
<evidence type="ECO:0000313" key="3">
    <source>
        <dbReference type="Proteomes" id="UP000825729"/>
    </source>
</evidence>
<accession>A0AAV7EWJ9</accession>
<comment type="caution">
    <text evidence="2">The sequence shown here is derived from an EMBL/GenBank/DDBJ whole genome shotgun (WGS) entry which is preliminary data.</text>
</comment>
<evidence type="ECO:0000256" key="1">
    <source>
        <dbReference type="SAM" id="MobiDB-lite"/>
    </source>
</evidence>
<dbReference type="Proteomes" id="UP000825729">
    <property type="component" value="Unassembled WGS sequence"/>
</dbReference>
<dbReference type="AlphaFoldDB" id="A0AAV7EWJ9"/>
<protein>
    <submittedName>
        <fullName evidence="2">Uncharacterized protein</fullName>
    </submittedName>
</protein>
<feature type="region of interest" description="Disordered" evidence="1">
    <location>
        <begin position="1"/>
        <end position="26"/>
    </location>
</feature>
<proteinExistence type="predicted"/>
<feature type="compositionally biased region" description="Polar residues" evidence="1">
    <location>
        <begin position="7"/>
        <end position="26"/>
    </location>
</feature>
<organism evidence="2 3">
    <name type="scientific">Aristolochia fimbriata</name>
    <name type="common">White veined hardy Dutchman's pipe vine</name>
    <dbReference type="NCBI Taxonomy" id="158543"/>
    <lineage>
        <taxon>Eukaryota</taxon>
        <taxon>Viridiplantae</taxon>
        <taxon>Streptophyta</taxon>
        <taxon>Embryophyta</taxon>
        <taxon>Tracheophyta</taxon>
        <taxon>Spermatophyta</taxon>
        <taxon>Magnoliopsida</taxon>
        <taxon>Magnoliidae</taxon>
        <taxon>Piperales</taxon>
        <taxon>Aristolochiaceae</taxon>
        <taxon>Aristolochia</taxon>
    </lineage>
</organism>
<gene>
    <name evidence="2" type="ORF">H6P81_005775</name>
</gene>
<keyword evidence="3" id="KW-1185">Reference proteome</keyword>
<reference evidence="2 3" key="1">
    <citation type="submission" date="2021-07" db="EMBL/GenBank/DDBJ databases">
        <title>The Aristolochia fimbriata genome: insights into angiosperm evolution, floral development and chemical biosynthesis.</title>
        <authorList>
            <person name="Jiao Y."/>
        </authorList>
    </citation>
    <scope>NUCLEOTIDE SEQUENCE [LARGE SCALE GENOMIC DNA]</scope>
    <source>
        <strain evidence="2">IBCAS-2021</strain>
        <tissue evidence="2">Leaf</tissue>
    </source>
</reference>
<dbReference type="EMBL" id="JAINDJ010000003">
    <property type="protein sequence ID" value="KAG9452871.1"/>
    <property type="molecule type" value="Genomic_DNA"/>
</dbReference>